<feature type="compositionally biased region" description="Polar residues" evidence="1">
    <location>
        <begin position="297"/>
        <end position="315"/>
    </location>
</feature>
<feature type="compositionally biased region" description="Polar residues" evidence="1">
    <location>
        <begin position="130"/>
        <end position="164"/>
    </location>
</feature>
<dbReference type="Proteomes" id="UP001054945">
    <property type="component" value="Unassembled WGS sequence"/>
</dbReference>
<dbReference type="EMBL" id="BPLR01008896">
    <property type="protein sequence ID" value="GIY28027.1"/>
    <property type="molecule type" value="Genomic_DNA"/>
</dbReference>
<feature type="compositionally biased region" description="Acidic residues" evidence="1">
    <location>
        <begin position="392"/>
        <end position="407"/>
    </location>
</feature>
<feature type="compositionally biased region" description="Low complexity" evidence="1">
    <location>
        <begin position="359"/>
        <end position="371"/>
    </location>
</feature>
<feature type="region of interest" description="Disordered" evidence="1">
    <location>
        <begin position="659"/>
        <end position="699"/>
    </location>
</feature>
<gene>
    <name evidence="2" type="ORF">CEXT_724781</name>
</gene>
<proteinExistence type="predicted"/>
<evidence type="ECO:0000313" key="2">
    <source>
        <dbReference type="EMBL" id="GIY28027.1"/>
    </source>
</evidence>
<feature type="region of interest" description="Disordered" evidence="1">
    <location>
        <begin position="1"/>
        <end position="636"/>
    </location>
</feature>
<feature type="compositionally biased region" description="Polar residues" evidence="1">
    <location>
        <begin position="619"/>
        <end position="631"/>
    </location>
</feature>
<feature type="region of interest" description="Disordered" evidence="1">
    <location>
        <begin position="716"/>
        <end position="743"/>
    </location>
</feature>
<comment type="caution">
    <text evidence="2">The sequence shown here is derived from an EMBL/GenBank/DDBJ whole genome shotgun (WGS) entry which is preliminary data.</text>
</comment>
<accession>A0AAV4S358</accession>
<feature type="compositionally biased region" description="Polar residues" evidence="1">
    <location>
        <begin position="382"/>
        <end position="391"/>
    </location>
</feature>
<organism evidence="2 3">
    <name type="scientific">Caerostris extrusa</name>
    <name type="common">Bark spider</name>
    <name type="synonym">Caerostris bankana</name>
    <dbReference type="NCBI Taxonomy" id="172846"/>
    <lineage>
        <taxon>Eukaryota</taxon>
        <taxon>Metazoa</taxon>
        <taxon>Ecdysozoa</taxon>
        <taxon>Arthropoda</taxon>
        <taxon>Chelicerata</taxon>
        <taxon>Arachnida</taxon>
        <taxon>Araneae</taxon>
        <taxon>Araneomorphae</taxon>
        <taxon>Entelegynae</taxon>
        <taxon>Araneoidea</taxon>
        <taxon>Araneidae</taxon>
        <taxon>Caerostris</taxon>
    </lineage>
</organism>
<reference evidence="2 3" key="1">
    <citation type="submission" date="2021-06" db="EMBL/GenBank/DDBJ databases">
        <title>Caerostris extrusa draft genome.</title>
        <authorList>
            <person name="Kono N."/>
            <person name="Arakawa K."/>
        </authorList>
    </citation>
    <scope>NUCLEOTIDE SEQUENCE [LARGE SCALE GENOMIC DNA]</scope>
</reference>
<feature type="compositionally biased region" description="Polar residues" evidence="1">
    <location>
        <begin position="499"/>
        <end position="518"/>
    </location>
</feature>
<protein>
    <submittedName>
        <fullName evidence="2">Uncharacterized protein</fullName>
    </submittedName>
</protein>
<feature type="compositionally biased region" description="Low complexity" evidence="1">
    <location>
        <begin position="10"/>
        <end position="35"/>
    </location>
</feature>
<feature type="compositionally biased region" description="Basic residues" evidence="1">
    <location>
        <begin position="454"/>
        <end position="473"/>
    </location>
</feature>
<sequence length="760" mass="86139">MNDYDYSLGNQGFSNSNPFQNSQQQQFPAAQPQNNYWGSSQMQSNPDMVQQQIPQPMNDNDYSQGLSDYPSLSNNGDASGQDYPNTPQDAANSNSDGNPVPFSDQAVPRRPGGLRRRRRKFPFRLRNSNRRTGGSSGLQDQPFQDNDNTDYGNNDSVDQPSDSADSGAMAVNGDSSATSETMTEDESQQFPGDVSNDDSFTTFPPDFWKDLFSGLEGGSTEPPVPATTMEDQINSDNMDEETSVTDDPQVPPNVPDDYPGTTYPPGFFKDMLSDLDTAPSDENSQISKDAENDSDLDSTPQQDETQQSEDQPTSDTVEEPDDPKGPRRRKFHRRRKFPFGRFNDPEMTNRRPSRKWNGEDGNSNDNQDGNNVDYSNDESTDSNDQSETSTAENEEDSQTDVPEDNSATDDPQFPSNMPDIFPGEKFPTGFVQDMISGLDKVTSDDGSVISGTRAPRRHPNGPRRRRFRRRRKFKNGENPANNSNKTDSNAFAQSGDVAASNNNFEPSETTYDENSSQDEMNHKPRRRFRFRRRNLRRNPFTWTQEPQESDASNTKTNTNPEEDSGIEPTSDESGFNNFNKPRRHFRFPYRNFNKNPQQSQESDLSNPEADTNSEKKKTIFSQNPLETNSFDTSDDYNGYSLPFDDWGKQSEQTTLDFTNLEQEYPESTTMYTDTTTEDDNVSYQDSNQPENSSQNNKLRVPTQNWWDAIKHKFNNPFERQQPNSSDDITPQDVSTPETKQRHPFDLSNWLKNLKTFISSN</sequence>
<feature type="compositionally biased region" description="Polar residues" evidence="1">
    <location>
        <begin position="478"/>
        <end position="492"/>
    </location>
</feature>
<feature type="compositionally biased region" description="Polar residues" evidence="1">
    <location>
        <begin position="681"/>
        <end position="699"/>
    </location>
</feature>
<feature type="compositionally biased region" description="Basic residues" evidence="1">
    <location>
        <begin position="523"/>
        <end position="536"/>
    </location>
</feature>
<feature type="compositionally biased region" description="Polar residues" evidence="1">
    <location>
        <begin position="36"/>
        <end position="97"/>
    </location>
</feature>
<evidence type="ECO:0000256" key="1">
    <source>
        <dbReference type="SAM" id="MobiDB-lite"/>
    </source>
</evidence>
<keyword evidence="3" id="KW-1185">Reference proteome</keyword>
<dbReference type="AlphaFoldDB" id="A0AAV4S358"/>
<evidence type="ECO:0000313" key="3">
    <source>
        <dbReference type="Proteomes" id="UP001054945"/>
    </source>
</evidence>
<feature type="compositionally biased region" description="Basic residues" evidence="1">
    <location>
        <begin position="326"/>
        <end position="338"/>
    </location>
</feature>
<feature type="compositionally biased region" description="Polar residues" evidence="1">
    <location>
        <begin position="540"/>
        <end position="559"/>
    </location>
</feature>
<feature type="compositionally biased region" description="Basic residues" evidence="1">
    <location>
        <begin position="112"/>
        <end position="129"/>
    </location>
</feature>
<feature type="compositionally biased region" description="Polar residues" evidence="1">
    <location>
        <begin position="717"/>
        <end position="737"/>
    </location>
</feature>
<name>A0AAV4S358_CAEEX</name>
<feature type="compositionally biased region" description="Polar residues" evidence="1">
    <location>
        <begin position="592"/>
        <end position="610"/>
    </location>
</feature>